<evidence type="ECO:0000256" key="8">
    <source>
        <dbReference type="ARBA" id="ARBA00023136"/>
    </source>
</evidence>
<dbReference type="InterPro" id="IPR012187">
    <property type="entry name" value="Disulphide_bond_form_BdbC"/>
</dbReference>
<feature type="transmembrane region" description="Helical" evidence="12">
    <location>
        <begin position="51"/>
        <end position="70"/>
    </location>
</feature>
<keyword evidence="11" id="KW-0676">Redox-active center</keyword>
<evidence type="ECO:0000313" key="14">
    <source>
        <dbReference type="Proteomes" id="UP000034798"/>
    </source>
</evidence>
<dbReference type="Proteomes" id="UP000034798">
    <property type="component" value="Unassembled WGS sequence"/>
</dbReference>
<dbReference type="PANTHER" id="PTHR43469">
    <property type="entry name" value="DISULFIDE FORMATION PROTEIN-RELATED"/>
    <property type="match status" value="1"/>
</dbReference>
<dbReference type="GO" id="GO:0006457">
    <property type="term" value="P:protein folding"/>
    <property type="evidence" value="ECO:0007669"/>
    <property type="project" value="InterPro"/>
</dbReference>
<dbReference type="SUPFAM" id="SSF158442">
    <property type="entry name" value="DsbB-like"/>
    <property type="match status" value="1"/>
</dbReference>
<gene>
    <name evidence="13" type="ORF">UR91_C0036G0002</name>
</gene>
<evidence type="ECO:0000256" key="7">
    <source>
        <dbReference type="ARBA" id="ARBA00023002"/>
    </source>
</evidence>
<feature type="transmembrane region" description="Helical" evidence="12">
    <location>
        <begin position="107"/>
        <end position="126"/>
    </location>
</feature>
<proteinExistence type="inferred from homology"/>
<evidence type="ECO:0000256" key="5">
    <source>
        <dbReference type="ARBA" id="ARBA00022982"/>
    </source>
</evidence>
<protein>
    <submittedName>
        <fullName evidence="13">Putative disulfide formation protein</fullName>
    </submittedName>
</protein>
<evidence type="ECO:0000313" key="13">
    <source>
        <dbReference type="EMBL" id="KKP87781.1"/>
    </source>
</evidence>
<keyword evidence="6 12" id="KW-1133">Transmembrane helix</keyword>
<comment type="similarity">
    <text evidence="2">Belongs to the DsbB family. BdbC subfamily.</text>
</comment>
<dbReference type="AlphaFoldDB" id="A0A0G0DG93"/>
<feature type="transmembrane region" description="Helical" evidence="12">
    <location>
        <begin position="82"/>
        <end position="100"/>
    </location>
</feature>
<dbReference type="GO" id="GO:0016020">
    <property type="term" value="C:membrane"/>
    <property type="evidence" value="ECO:0007669"/>
    <property type="project" value="UniProtKB-SubCell"/>
</dbReference>
<dbReference type="Gene3D" id="1.20.1550.10">
    <property type="entry name" value="DsbB-like"/>
    <property type="match status" value="1"/>
</dbReference>
<feature type="transmembrane region" description="Helical" evidence="12">
    <location>
        <begin position="12"/>
        <end position="35"/>
    </location>
</feature>
<keyword evidence="3" id="KW-0813">Transport</keyword>
<reference evidence="13 14" key="1">
    <citation type="journal article" date="2015" name="Nature">
        <title>rRNA introns, odd ribosomes, and small enigmatic genomes across a large radiation of phyla.</title>
        <authorList>
            <person name="Brown C.T."/>
            <person name="Hug L.A."/>
            <person name="Thomas B.C."/>
            <person name="Sharon I."/>
            <person name="Castelle C.J."/>
            <person name="Singh A."/>
            <person name="Wilkins M.J."/>
            <person name="Williams K.H."/>
            <person name="Banfield J.F."/>
        </authorList>
    </citation>
    <scope>NUCLEOTIDE SEQUENCE [LARGE SCALE GENOMIC DNA]</scope>
</reference>
<dbReference type="Pfam" id="PF02600">
    <property type="entry name" value="DsbB"/>
    <property type="match status" value="1"/>
</dbReference>
<evidence type="ECO:0000256" key="1">
    <source>
        <dbReference type="ARBA" id="ARBA00004141"/>
    </source>
</evidence>
<organism evidence="13 14">
    <name type="scientific">Candidatus Nomurabacteria bacterium GW2011_GWC2_35_8</name>
    <dbReference type="NCBI Taxonomy" id="1618752"/>
    <lineage>
        <taxon>Bacteria</taxon>
        <taxon>Candidatus Nomuraibacteriota</taxon>
    </lineage>
</organism>
<evidence type="ECO:0000256" key="2">
    <source>
        <dbReference type="ARBA" id="ARBA00007602"/>
    </source>
</evidence>
<keyword evidence="7" id="KW-0560">Oxidoreductase</keyword>
<evidence type="ECO:0000256" key="10">
    <source>
        <dbReference type="ARBA" id="ARBA00023186"/>
    </source>
</evidence>
<evidence type="ECO:0000256" key="4">
    <source>
        <dbReference type="ARBA" id="ARBA00022692"/>
    </source>
</evidence>
<evidence type="ECO:0000256" key="6">
    <source>
        <dbReference type="ARBA" id="ARBA00022989"/>
    </source>
</evidence>
<evidence type="ECO:0000256" key="11">
    <source>
        <dbReference type="ARBA" id="ARBA00023284"/>
    </source>
</evidence>
<keyword evidence="4 12" id="KW-0812">Transmembrane</keyword>
<evidence type="ECO:0000256" key="3">
    <source>
        <dbReference type="ARBA" id="ARBA00022448"/>
    </source>
</evidence>
<dbReference type="PANTHER" id="PTHR43469:SF1">
    <property type="entry name" value="SPBETA PROPHAGE-DERIVED DISULFIDE BOND FORMATION PROTEIN B"/>
    <property type="match status" value="1"/>
</dbReference>
<comment type="subcellular location">
    <subcellularLocation>
        <location evidence="1">Membrane</location>
        <topology evidence="1">Multi-pass membrane protein</topology>
    </subcellularLocation>
</comment>
<name>A0A0G0DG93_9BACT</name>
<sequence length="185" mass="21220">MSTESVHYLNVFLGLGVIALQVLSVIALISLFFVFRNGKRNSFLDFLDKHFLMLSFLISLFASVFPLVYSEIINFLPCNLCWWQRVFMFPAPFLFGIALFDKDRRIIKYVASLLSVGFLITVYQNFFYYFGQNSNLPCDATGVSCYQRLVSEFGGYISIPMMALAAFFGLLTLLAVTHFYPRKIQ</sequence>
<dbReference type="InterPro" id="IPR003752">
    <property type="entry name" value="DiS_bond_form_DsbB/BdbC"/>
</dbReference>
<accession>A0A0G0DG93</accession>
<keyword evidence="8 12" id="KW-0472">Membrane</keyword>
<dbReference type="EMBL" id="LBQZ01000036">
    <property type="protein sequence ID" value="KKP87781.1"/>
    <property type="molecule type" value="Genomic_DNA"/>
</dbReference>
<dbReference type="InterPro" id="IPR023380">
    <property type="entry name" value="DsbB-like_sf"/>
</dbReference>
<keyword evidence="10" id="KW-0143">Chaperone</keyword>
<dbReference type="GO" id="GO:0015035">
    <property type="term" value="F:protein-disulfide reductase activity"/>
    <property type="evidence" value="ECO:0007669"/>
    <property type="project" value="InterPro"/>
</dbReference>
<feature type="transmembrane region" description="Helical" evidence="12">
    <location>
        <begin position="156"/>
        <end position="180"/>
    </location>
</feature>
<evidence type="ECO:0000256" key="9">
    <source>
        <dbReference type="ARBA" id="ARBA00023157"/>
    </source>
</evidence>
<comment type="caution">
    <text evidence="13">The sequence shown here is derived from an EMBL/GenBank/DDBJ whole genome shotgun (WGS) entry which is preliminary data.</text>
</comment>
<keyword evidence="9" id="KW-1015">Disulfide bond</keyword>
<evidence type="ECO:0000256" key="12">
    <source>
        <dbReference type="SAM" id="Phobius"/>
    </source>
</evidence>
<keyword evidence="5" id="KW-0249">Electron transport</keyword>